<organism evidence="2 3">
    <name type="scientific">Vigna angularis var. angularis</name>
    <dbReference type="NCBI Taxonomy" id="157739"/>
    <lineage>
        <taxon>Eukaryota</taxon>
        <taxon>Viridiplantae</taxon>
        <taxon>Streptophyta</taxon>
        <taxon>Embryophyta</taxon>
        <taxon>Tracheophyta</taxon>
        <taxon>Spermatophyta</taxon>
        <taxon>Magnoliopsida</taxon>
        <taxon>eudicotyledons</taxon>
        <taxon>Gunneridae</taxon>
        <taxon>Pentapetalae</taxon>
        <taxon>rosids</taxon>
        <taxon>fabids</taxon>
        <taxon>Fabales</taxon>
        <taxon>Fabaceae</taxon>
        <taxon>Papilionoideae</taxon>
        <taxon>50 kb inversion clade</taxon>
        <taxon>NPAAA clade</taxon>
        <taxon>indigoferoid/millettioid clade</taxon>
        <taxon>Phaseoleae</taxon>
        <taxon>Vigna</taxon>
    </lineage>
</organism>
<evidence type="ECO:0000313" key="2">
    <source>
        <dbReference type="EMBL" id="BAT89325.1"/>
    </source>
</evidence>
<dbReference type="AlphaFoldDB" id="A0A0S3S973"/>
<gene>
    <name evidence="2" type="primary">Vigan.06G025500</name>
    <name evidence="2" type="ORF">VIGAN_06025500</name>
</gene>
<keyword evidence="3" id="KW-1185">Reference proteome</keyword>
<sequence length="96" mass="10611">MSTFVPSSYTSNMCASSFPYMWRSSSTVAVAGHTLLSFPARPRHLLLFLAVGRSTPRLLERFFAAMGRDVFFKKTDGCPSPRSSRDQTVAASQNQS</sequence>
<dbReference type="Proteomes" id="UP000291084">
    <property type="component" value="Chromosome 6"/>
</dbReference>
<dbReference type="EMBL" id="AP015039">
    <property type="protein sequence ID" value="BAT89325.1"/>
    <property type="molecule type" value="Genomic_DNA"/>
</dbReference>
<protein>
    <submittedName>
        <fullName evidence="2">Uncharacterized protein</fullName>
    </submittedName>
</protein>
<accession>A0A0S3S973</accession>
<feature type="region of interest" description="Disordered" evidence="1">
    <location>
        <begin position="76"/>
        <end position="96"/>
    </location>
</feature>
<evidence type="ECO:0000313" key="3">
    <source>
        <dbReference type="Proteomes" id="UP000291084"/>
    </source>
</evidence>
<feature type="compositionally biased region" description="Polar residues" evidence="1">
    <location>
        <begin position="86"/>
        <end position="96"/>
    </location>
</feature>
<evidence type="ECO:0000256" key="1">
    <source>
        <dbReference type="SAM" id="MobiDB-lite"/>
    </source>
</evidence>
<reference evidence="2 3" key="1">
    <citation type="journal article" date="2015" name="Sci. Rep.">
        <title>The power of single molecule real-time sequencing technology in the de novo assembly of a eukaryotic genome.</title>
        <authorList>
            <person name="Sakai H."/>
            <person name="Naito K."/>
            <person name="Ogiso-Tanaka E."/>
            <person name="Takahashi Y."/>
            <person name="Iseki K."/>
            <person name="Muto C."/>
            <person name="Satou K."/>
            <person name="Teruya K."/>
            <person name="Shiroma A."/>
            <person name="Shimoji M."/>
            <person name="Hirano T."/>
            <person name="Itoh T."/>
            <person name="Kaga A."/>
            <person name="Tomooka N."/>
        </authorList>
    </citation>
    <scope>NUCLEOTIDE SEQUENCE [LARGE SCALE GENOMIC DNA]</scope>
    <source>
        <strain evidence="3">cv. Shumari</strain>
    </source>
</reference>
<proteinExistence type="predicted"/>
<name>A0A0S3S973_PHAAN</name>